<name>A0A4C1Y664_EUMVA</name>
<evidence type="ECO:0000313" key="2">
    <source>
        <dbReference type="Proteomes" id="UP000299102"/>
    </source>
</evidence>
<reference evidence="1 2" key="1">
    <citation type="journal article" date="2019" name="Commun. Biol.">
        <title>The bagworm genome reveals a unique fibroin gene that provides high tensile strength.</title>
        <authorList>
            <person name="Kono N."/>
            <person name="Nakamura H."/>
            <person name="Ohtoshi R."/>
            <person name="Tomita M."/>
            <person name="Numata K."/>
            <person name="Arakawa K."/>
        </authorList>
    </citation>
    <scope>NUCLEOTIDE SEQUENCE [LARGE SCALE GENOMIC DNA]</scope>
</reference>
<proteinExistence type="predicted"/>
<sequence length="260" mass="29099">MTFTITLTCERLLKIEFQTMLRQLQAPYVSRGYTIDTLVDSRDDSRTSYVAVEVVFRRRRKSNGTASTLRVKKPFGNDARARPARGVAAGRNQTRDLRVREVDPYPGCYLRNDLLAKASKGYVLSSRNRRRRSSPINDPAVDTTILYVNIFKLMRTLGSVTCPPRPGVTNAAGACCNRLARRPLFQLSPGSWYVYKTRLLRGFARVRISTLVPQNQWLDARGGGRAGGARLTLLLNDTRGARARPGATQLLSSAETTLYQ</sequence>
<gene>
    <name evidence="1" type="ORF">EVAR_83233_1</name>
</gene>
<keyword evidence="2" id="KW-1185">Reference proteome</keyword>
<dbReference type="Proteomes" id="UP000299102">
    <property type="component" value="Unassembled WGS sequence"/>
</dbReference>
<comment type="caution">
    <text evidence="1">The sequence shown here is derived from an EMBL/GenBank/DDBJ whole genome shotgun (WGS) entry which is preliminary data.</text>
</comment>
<organism evidence="1 2">
    <name type="scientific">Eumeta variegata</name>
    <name type="common">Bagworm moth</name>
    <name type="synonym">Eumeta japonica</name>
    <dbReference type="NCBI Taxonomy" id="151549"/>
    <lineage>
        <taxon>Eukaryota</taxon>
        <taxon>Metazoa</taxon>
        <taxon>Ecdysozoa</taxon>
        <taxon>Arthropoda</taxon>
        <taxon>Hexapoda</taxon>
        <taxon>Insecta</taxon>
        <taxon>Pterygota</taxon>
        <taxon>Neoptera</taxon>
        <taxon>Endopterygota</taxon>
        <taxon>Lepidoptera</taxon>
        <taxon>Glossata</taxon>
        <taxon>Ditrysia</taxon>
        <taxon>Tineoidea</taxon>
        <taxon>Psychidae</taxon>
        <taxon>Oiketicinae</taxon>
        <taxon>Eumeta</taxon>
    </lineage>
</organism>
<dbReference type="EMBL" id="BGZK01001056">
    <property type="protein sequence ID" value="GBP69915.1"/>
    <property type="molecule type" value="Genomic_DNA"/>
</dbReference>
<dbReference type="AlphaFoldDB" id="A0A4C1Y664"/>
<accession>A0A4C1Y664</accession>
<evidence type="ECO:0000313" key="1">
    <source>
        <dbReference type="EMBL" id="GBP69915.1"/>
    </source>
</evidence>
<protein>
    <submittedName>
        <fullName evidence="1">Uncharacterized protein</fullName>
    </submittedName>
</protein>